<feature type="transmembrane region" description="Helical" evidence="1">
    <location>
        <begin position="113"/>
        <end position="135"/>
    </location>
</feature>
<dbReference type="STRING" id="694573.A0A194UVI0"/>
<feature type="transmembrane region" description="Helical" evidence="1">
    <location>
        <begin position="80"/>
        <end position="101"/>
    </location>
</feature>
<evidence type="ECO:0000313" key="3">
    <source>
        <dbReference type="Proteomes" id="UP000078576"/>
    </source>
</evidence>
<accession>A0A194UVI0</accession>
<protein>
    <submittedName>
        <fullName evidence="2">Uncharacterized protein</fullName>
    </submittedName>
</protein>
<feature type="transmembrane region" description="Helical" evidence="1">
    <location>
        <begin position="47"/>
        <end position="68"/>
    </location>
</feature>
<organism evidence="2 3">
    <name type="scientific">Cytospora mali</name>
    <name type="common">Apple Valsa canker fungus</name>
    <name type="synonym">Valsa mali</name>
    <dbReference type="NCBI Taxonomy" id="578113"/>
    <lineage>
        <taxon>Eukaryota</taxon>
        <taxon>Fungi</taxon>
        <taxon>Dikarya</taxon>
        <taxon>Ascomycota</taxon>
        <taxon>Pezizomycotina</taxon>
        <taxon>Sordariomycetes</taxon>
        <taxon>Sordariomycetidae</taxon>
        <taxon>Diaporthales</taxon>
        <taxon>Cytosporaceae</taxon>
        <taxon>Cytospora</taxon>
    </lineage>
</organism>
<dbReference type="AlphaFoldDB" id="A0A194UVI0"/>
<sequence length="152" mass="16572">MTWVLQIGLAIESFLNILGASTFLLFPDWCLSFAISKPAGDVPASAATLWQTYAVLVLALTYPLVACIPNTPGVFHKRKIIFQTLAAGEVGLIGLLLWHSTKGEDESGFTQQALLLASVNLVPALTWHGVVAWLWPSLMKETEPGLEARKRI</sequence>
<gene>
    <name evidence="2" type="ORF">VP1G_03070</name>
</gene>
<dbReference type="OrthoDB" id="2563633at2759"/>
<evidence type="ECO:0000313" key="2">
    <source>
        <dbReference type="EMBL" id="KUI55619.1"/>
    </source>
</evidence>
<name>A0A194UVI0_CYTMA</name>
<keyword evidence="1" id="KW-0812">Transmembrane</keyword>
<keyword evidence="1" id="KW-1133">Transmembrane helix</keyword>
<feature type="transmembrane region" description="Helical" evidence="1">
    <location>
        <begin position="7"/>
        <end position="27"/>
    </location>
</feature>
<dbReference type="Proteomes" id="UP000078576">
    <property type="component" value="Unassembled WGS sequence"/>
</dbReference>
<evidence type="ECO:0000256" key="1">
    <source>
        <dbReference type="SAM" id="Phobius"/>
    </source>
</evidence>
<keyword evidence="3" id="KW-1185">Reference proteome</keyword>
<reference evidence="3" key="1">
    <citation type="submission" date="2014-12" db="EMBL/GenBank/DDBJ databases">
        <title>Genome Sequence of Valsa Canker Pathogens Uncovers a Specific Adaption of Colonization on Woody Bark.</title>
        <authorList>
            <person name="Yin Z."/>
            <person name="Liu H."/>
            <person name="Gao X."/>
            <person name="Li Z."/>
            <person name="Song N."/>
            <person name="Ke X."/>
            <person name="Dai Q."/>
            <person name="Wu Y."/>
            <person name="Sun Y."/>
            <person name="Xu J.-R."/>
            <person name="Kang Z.K."/>
            <person name="Wang L."/>
            <person name="Huang L."/>
        </authorList>
    </citation>
    <scope>NUCLEOTIDE SEQUENCE [LARGE SCALE GENOMIC DNA]</scope>
    <source>
        <strain evidence="3">SXYL134</strain>
    </source>
</reference>
<keyword evidence="1" id="KW-0472">Membrane</keyword>
<dbReference type="EMBL" id="KN714682">
    <property type="protein sequence ID" value="KUI55619.1"/>
    <property type="molecule type" value="Genomic_DNA"/>
</dbReference>
<proteinExistence type="predicted"/>